<keyword evidence="4" id="KW-1185">Reference proteome</keyword>
<dbReference type="PANTHER" id="PTHR46594:SF4">
    <property type="entry name" value="P-TYPE CATION-TRANSPORTING ATPASE"/>
    <property type="match status" value="1"/>
</dbReference>
<reference evidence="3 4" key="1">
    <citation type="journal article" date="2009" name="BMC Genomics">
        <title>Complete genome sequence of the sugarcane nitrogen-fixing endophyte Gluconacetobacter diazotrophicus Pal5.</title>
        <authorList>
            <person name="Bertalan M."/>
            <person name="Albano R."/>
            <person name="Padua V."/>
            <person name="Rouws L."/>
            <person name="Rojas C."/>
            <person name="Hemerly A."/>
            <person name="Teixeira K."/>
            <person name="Schwab S."/>
            <person name="Araujo J."/>
            <person name="Oliveira A."/>
            <person name="Franca L."/>
            <person name="Magalhaes V."/>
            <person name="Alqueres S."/>
            <person name="Cardoso A."/>
            <person name="Almeida W."/>
            <person name="Loureiro M.M."/>
            <person name="Nogueira E."/>
            <person name="Cidade D."/>
            <person name="Oliveira D."/>
            <person name="Simao T."/>
            <person name="Macedo J."/>
            <person name="Valadao A."/>
            <person name="Dreschsel M."/>
            <person name="Freitas F."/>
            <person name="Vidal M."/>
            <person name="Guedes H."/>
            <person name="Rodrigues E."/>
            <person name="Meneses C."/>
            <person name="Brioso P."/>
            <person name="Pozzer L."/>
            <person name="Figueiredo D."/>
            <person name="Montano H."/>
            <person name="Junior J."/>
            <person name="Filho G."/>
            <person name="Flores V."/>
            <person name="Ferreira B."/>
            <person name="Branco A."/>
            <person name="Gonzalez P."/>
            <person name="Guillobel H."/>
            <person name="Lemos M."/>
            <person name="Seibel L."/>
            <person name="Macedo J."/>
            <person name="Alves-Ferreira M."/>
            <person name="Sachetto-Martins G."/>
            <person name="Coelho A."/>
            <person name="Santos E."/>
            <person name="Amaral G."/>
            <person name="Neves A."/>
            <person name="Pacheco A.B."/>
            <person name="Carvalho D."/>
            <person name="Lery L."/>
            <person name="Bisch P."/>
            <person name="Rossle S.C."/>
            <person name="Urmenyi T."/>
            <person name="Kruger W.V."/>
            <person name="Martins O."/>
            <person name="Baldani J.I."/>
            <person name="Ferreira P.C."/>
        </authorList>
    </citation>
    <scope>NUCLEOTIDE SEQUENCE [LARGE SCALE GENOMIC DNA]</scope>
    <source>
        <strain evidence="4">ATCC 49037 / DSM 5601 / CCUG 37298 / CIP 103539 / LMG 7603 / PAl5</strain>
    </source>
</reference>
<dbReference type="Proteomes" id="UP000001176">
    <property type="component" value="Chromosome"/>
</dbReference>
<dbReference type="GO" id="GO:0046872">
    <property type="term" value="F:metal ion binding"/>
    <property type="evidence" value="ECO:0007669"/>
    <property type="project" value="UniProtKB-KW"/>
</dbReference>
<dbReference type="InterPro" id="IPR036163">
    <property type="entry name" value="HMA_dom_sf"/>
</dbReference>
<dbReference type="FunFam" id="3.30.70.100:FF:000005">
    <property type="entry name" value="Copper-exporting P-type ATPase A"/>
    <property type="match status" value="1"/>
</dbReference>
<dbReference type="KEGG" id="gdi:GDI3133"/>
<dbReference type="Pfam" id="PF00403">
    <property type="entry name" value="HMA"/>
    <property type="match status" value="1"/>
</dbReference>
<dbReference type="PRINTS" id="PR00946">
    <property type="entry name" value="HGSCAVENGER"/>
</dbReference>
<dbReference type="AlphaFoldDB" id="A9HSG6"/>
<dbReference type="EMBL" id="AM889285">
    <property type="protein sequence ID" value="CAP57076.1"/>
    <property type="molecule type" value="Genomic_DNA"/>
</dbReference>
<evidence type="ECO:0000259" key="2">
    <source>
        <dbReference type="PROSITE" id="PS50846"/>
    </source>
</evidence>
<dbReference type="PANTHER" id="PTHR46594">
    <property type="entry name" value="P-TYPE CATION-TRANSPORTING ATPASE"/>
    <property type="match status" value="1"/>
</dbReference>
<evidence type="ECO:0000256" key="1">
    <source>
        <dbReference type="ARBA" id="ARBA00022723"/>
    </source>
</evidence>
<proteinExistence type="predicted"/>
<dbReference type="Gene3D" id="3.30.70.100">
    <property type="match status" value="1"/>
</dbReference>
<dbReference type="SUPFAM" id="SSF55008">
    <property type="entry name" value="HMA, heavy metal-associated domain"/>
    <property type="match status" value="1"/>
</dbReference>
<gene>
    <name evidence="3" type="ordered locus">GDI3133</name>
</gene>
<evidence type="ECO:0000313" key="3">
    <source>
        <dbReference type="EMBL" id="CAP57076.1"/>
    </source>
</evidence>
<evidence type="ECO:0000313" key="4">
    <source>
        <dbReference type="Proteomes" id="UP000001176"/>
    </source>
</evidence>
<name>A9HSG6_GLUDA</name>
<organism evidence="3 4">
    <name type="scientific">Gluconacetobacter diazotrophicus (strain ATCC 49037 / DSM 5601 / CCUG 37298 / CIP 103539 / LMG 7603 / PAl5)</name>
    <dbReference type="NCBI Taxonomy" id="272568"/>
    <lineage>
        <taxon>Bacteria</taxon>
        <taxon>Pseudomonadati</taxon>
        <taxon>Pseudomonadota</taxon>
        <taxon>Alphaproteobacteria</taxon>
        <taxon>Acetobacterales</taxon>
        <taxon>Acetobacteraceae</taxon>
        <taxon>Gluconacetobacter</taxon>
    </lineage>
</organism>
<dbReference type="CDD" id="cd00371">
    <property type="entry name" value="HMA"/>
    <property type="match status" value="1"/>
</dbReference>
<dbReference type="InterPro" id="IPR006121">
    <property type="entry name" value="HMA_dom"/>
</dbReference>
<accession>A9HSG6</accession>
<sequence length="89" mass="9226">MNSRARAIRNGLRHRKDGAMDAITLKIGGMTCDGCASAVQKALERTNGVSTASVSMTPAPRAAVTYDPNLATPATLCTAVQDAGYDVTV</sequence>
<protein>
    <submittedName>
        <fullName evidence="3">Putative heavy metal transporter</fullName>
    </submittedName>
</protein>
<dbReference type="PROSITE" id="PS50846">
    <property type="entry name" value="HMA_2"/>
    <property type="match status" value="1"/>
</dbReference>
<dbReference type="InterPro" id="IPR001802">
    <property type="entry name" value="MerP/CopZ"/>
</dbReference>
<keyword evidence="1" id="KW-0479">Metal-binding</keyword>
<feature type="domain" description="HMA" evidence="2">
    <location>
        <begin position="21"/>
        <end position="88"/>
    </location>
</feature>